<name>A0ABR0YAV5_HUSHU</name>
<dbReference type="InterPro" id="IPR003006">
    <property type="entry name" value="Ig/MHC_CS"/>
</dbReference>
<feature type="chain" id="PRO_5047246415" evidence="9">
    <location>
        <begin position="19"/>
        <end position="301"/>
    </location>
</feature>
<feature type="transmembrane region" description="Helical" evidence="8">
    <location>
        <begin position="239"/>
        <end position="261"/>
    </location>
</feature>
<reference evidence="11 12" key="1">
    <citation type="submission" date="2021-05" db="EMBL/GenBank/DDBJ databases">
        <authorList>
            <person name="Zahm M."/>
            <person name="Klopp C."/>
            <person name="Cabau C."/>
            <person name="Kuhl H."/>
            <person name="Suciu R."/>
            <person name="Ciorpac M."/>
            <person name="Holostenco D."/>
            <person name="Gessner J."/>
            <person name="Wuertz S."/>
            <person name="Hohne C."/>
            <person name="Stock M."/>
            <person name="Gislard M."/>
            <person name="Lluch J."/>
            <person name="Milhes M."/>
            <person name="Lampietro C."/>
            <person name="Lopez Roques C."/>
            <person name="Donnadieu C."/>
            <person name="Du K."/>
            <person name="Schartl M."/>
            <person name="Guiguen Y."/>
        </authorList>
    </citation>
    <scope>NUCLEOTIDE SEQUENCE [LARGE SCALE GENOMIC DNA]</scope>
    <source>
        <strain evidence="11">Hh-F2</strain>
        <tissue evidence="11">Blood</tissue>
    </source>
</reference>
<dbReference type="InterPro" id="IPR003598">
    <property type="entry name" value="Ig_sub2"/>
</dbReference>
<protein>
    <submittedName>
        <fullName evidence="11">Basal cell adhesion molecule-like</fullName>
    </submittedName>
</protein>
<dbReference type="InterPro" id="IPR013783">
    <property type="entry name" value="Ig-like_fold"/>
</dbReference>
<dbReference type="InterPro" id="IPR036179">
    <property type="entry name" value="Ig-like_dom_sf"/>
</dbReference>
<dbReference type="Pfam" id="PF00047">
    <property type="entry name" value="ig"/>
    <property type="match status" value="2"/>
</dbReference>
<keyword evidence="3 8" id="KW-0812">Transmembrane</keyword>
<keyword evidence="4 8" id="KW-1133">Transmembrane helix</keyword>
<dbReference type="EMBL" id="JAHFZB010000038">
    <property type="protein sequence ID" value="KAK6469766.1"/>
    <property type="molecule type" value="Genomic_DNA"/>
</dbReference>
<evidence type="ECO:0000259" key="10">
    <source>
        <dbReference type="PROSITE" id="PS50835"/>
    </source>
</evidence>
<dbReference type="CDD" id="cd00096">
    <property type="entry name" value="Ig"/>
    <property type="match status" value="1"/>
</dbReference>
<gene>
    <name evidence="11" type="ORF">HHUSO_G32164</name>
</gene>
<dbReference type="SMART" id="SM00408">
    <property type="entry name" value="IGc2"/>
    <property type="match status" value="1"/>
</dbReference>
<dbReference type="PANTHER" id="PTHR11973">
    <property type="entry name" value="CELL SURFACE GLYCOPROTEIN MUC18-RELATED"/>
    <property type="match status" value="1"/>
</dbReference>
<dbReference type="PROSITE" id="PS50835">
    <property type="entry name" value="IG_LIKE"/>
    <property type="match status" value="2"/>
</dbReference>
<dbReference type="InterPro" id="IPR013151">
    <property type="entry name" value="Immunoglobulin_dom"/>
</dbReference>
<keyword evidence="12" id="KW-1185">Reference proteome</keyword>
<feature type="domain" description="Ig-like" evidence="10">
    <location>
        <begin position="21"/>
        <end position="123"/>
    </location>
</feature>
<organism evidence="11 12">
    <name type="scientific">Huso huso</name>
    <name type="common">Beluga</name>
    <name type="synonym">Acipenser huso</name>
    <dbReference type="NCBI Taxonomy" id="61971"/>
    <lineage>
        <taxon>Eukaryota</taxon>
        <taxon>Metazoa</taxon>
        <taxon>Chordata</taxon>
        <taxon>Craniata</taxon>
        <taxon>Vertebrata</taxon>
        <taxon>Euteleostomi</taxon>
        <taxon>Actinopterygii</taxon>
        <taxon>Chondrostei</taxon>
        <taxon>Acipenseriformes</taxon>
        <taxon>Acipenseridae</taxon>
        <taxon>Huso</taxon>
    </lineage>
</organism>
<feature type="domain" description="Ig-like" evidence="10">
    <location>
        <begin position="146"/>
        <end position="221"/>
    </location>
</feature>
<evidence type="ECO:0000256" key="4">
    <source>
        <dbReference type="ARBA" id="ARBA00022989"/>
    </source>
</evidence>
<evidence type="ECO:0000256" key="7">
    <source>
        <dbReference type="ARBA" id="ARBA00023319"/>
    </source>
</evidence>
<accession>A0ABR0YAV5</accession>
<evidence type="ECO:0000256" key="9">
    <source>
        <dbReference type="SAM" id="SignalP"/>
    </source>
</evidence>
<keyword evidence="7" id="KW-0393">Immunoglobulin domain</keyword>
<dbReference type="PANTHER" id="PTHR11973:SF23">
    <property type="entry name" value="C-ANSWER"/>
    <property type="match status" value="1"/>
</dbReference>
<evidence type="ECO:0000313" key="12">
    <source>
        <dbReference type="Proteomes" id="UP001369086"/>
    </source>
</evidence>
<evidence type="ECO:0000256" key="3">
    <source>
        <dbReference type="ARBA" id="ARBA00022692"/>
    </source>
</evidence>
<dbReference type="Gene3D" id="2.60.40.10">
    <property type="entry name" value="Immunoglobulins"/>
    <property type="match status" value="2"/>
</dbReference>
<dbReference type="PROSITE" id="PS00290">
    <property type="entry name" value="IG_MHC"/>
    <property type="match status" value="1"/>
</dbReference>
<proteinExistence type="predicted"/>
<keyword evidence="5" id="KW-0325">Glycoprotein</keyword>
<evidence type="ECO:0000256" key="6">
    <source>
        <dbReference type="ARBA" id="ARBA00023273"/>
    </source>
</evidence>
<feature type="signal peptide" evidence="9">
    <location>
        <begin position="1"/>
        <end position="18"/>
    </location>
</feature>
<comment type="subcellular location">
    <subcellularLocation>
        <location evidence="1">Cell projection</location>
    </subcellularLocation>
    <subcellularLocation>
        <location evidence="2">Membrane</location>
        <topology evidence="2">Single-pass type I membrane protein</topology>
    </subcellularLocation>
</comment>
<evidence type="ECO:0000256" key="8">
    <source>
        <dbReference type="SAM" id="Phobius"/>
    </source>
</evidence>
<keyword evidence="8" id="KW-0472">Membrane</keyword>
<evidence type="ECO:0000313" key="11">
    <source>
        <dbReference type="EMBL" id="KAK6469766.1"/>
    </source>
</evidence>
<keyword evidence="6" id="KW-0966">Cell projection</keyword>
<sequence>MKWVLGFVLLGSLHLASGKLSLVLKSPEAGPVLEGQSITLECLSDEDEDMSAYTFEKYAKYMDSWFAVDGSTRFRCWYYDVNVSRSAGRLQLQIPEVQSWNNGPFRCVQNNGTEQDSVSNSLSVPVHYLRDVSLFKDTSFYSRYSEQLKVLTVAPGGAVEVECSATASENPQYSWSREGDDWVELSNKLKIQKVREEDAGTYTCTVQHPSVSSLSKTRTLQLLVVPEAESRLVLPQLNLILMAGIPALVLVLFIVSLAVYLSRRRTSSLKGPIDDRSMKKPIYRSSVESVSSTVGDSQPLV</sequence>
<evidence type="ECO:0000256" key="1">
    <source>
        <dbReference type="ARBA" id="ARBA00004316"/>
    </source>
</evidence>
<dbReference type="InterPro" id="IPR007110">
    <property type="entry name" value="Ig-like_dom"/>
</dbReference>
<evidence type="ECO:0000256" key="2">
    <source>
        <dbReference type="ARBA" id="ARBA00004479"/>
    </source>
</evidence>
<comment type="caution">
    <text evidence="11">The sequence shown here is derived from an EMBL/GenBank/DDBJ whole genome shotgun (WGS) entry which is preliminary data.</text>
</comment>
<evidence type="ECO:0000256" key="5">
    <source>
        <dbReference type="ARBA" id="ARBA00023180"/>
    </source>
</evidence>
<keyword evidence="9" id="KW-0732">Signal</keyword>
<dbReference type="InterPro" id="IPR003599">
    <property type="entry name" value="Ig_sub"/>
</dbReference>
<dbReference type="Proteomes" id="UP001369086">
    <property type="component" value="Unassembled WGS sequence"/>
</dbReference>
<dbReference type="SMART" id="SM00409">
    <property type="entry name" value="IG"/>
    <property type="match status" value="2"/>
</dbReference>
<dbReference type="InterPro" id="IPR051116">
    <property type="entry name" value="Surface_Rcpt/Adhesion_Mol"/>
</dbReference>
<dbReference type="SUPFAM" id="SSF48726">
    <property type="entry name" value="Immunoglobulin"/>
    <property type="match status" value="2"/>
</dbReference>